<dbReference type="InterPro" id="IPR013783">
    <property type="entry name" value="Ig-like_fold"/>
</dbReference>
<evidence type="ECO:0000256" key="1">
    <source>
        <dbReference type="SAM" id="SignalP"/>
    </source>
</evidence>
<dbReference type="SUPFAM" id="SSF81296">
    <property type="entry name" value="E set domains"/>
    <property type="match status" value="1"/>
</dbReference>
<dbReference type="GO" id="GO:0005975">
    <property type="term" value="P:carbohydrate metabolic process"/>
    <property type="evidence" value="ECO:0007669"/>
    <property type="project" value="UniProtKB-ARBA"/>
</dbReference>
<accession>A0A7W7W003</accession>
<dbReference type="InterPro" id="IPR002909">
    <property type="entry name" value="IPT_dom"/>
</dbReference>
<organism evidence="3 4">
    <name type="scientific">Kitasatospora kifunensis</name>
    <name type="common">Streptomyces kifunensis</name>
    <dbReference type="NCBI Taxonomy" id="58351"/>
    <lineage>
        <taxon>Bacteria</taxon>
        <taxon>Bacillati</taxon>
        <taxon>Actinomycetota</taxon>
        <taxon>Actinomycetes</taxon>
        <taxon>Kitasatosporales</taxon>
        <taxon>Streptomycetaceae</taxon>
        <taxon>Kitasatospora</taxon>
    </lineage>
</organism>
<feature type="domain" description="IPT/TIG" evidence="2">
    <location>
        <begin position="171"/>
        <end position="247"/>
    </location>
</feature>
<evidence type="ECO:0000259" key="2">
    <source>
        <dbReference type="Pfam" id="PF01833"/>
    </source>
</evidence>
<protein>
    <recommendedName>
        <fullName evidence="2">IPT/TIG domain-containing protein</fullName>
    </recommendedName>
</protein>
<dbReference type="Proteomes" id="UP000540506">
    <property type="component" value="Unassembled WGS sequence"/>
</dbReference>
<evidence type="ECO:0000313" key="3">
    <source>
        <dbReference type="EMBL" id="MBB4928663.1"/>
    </source>
</evidence>
<dbReference type="EMBL" id="JACHJV010000003">
    <property type="protein sequence ID" value="MBB4928663.1"/>
    <property type="molecule type" value="Genomic_DNA"/>
</dbReference>
<dbReference type="Pfam" id="PF01833">
    <property type="entry name" value="TIG"/>
    <property type="match status" value="1"/>
</dbReference>
<dbReference type="Gene3D" id="2.60.40.10">
    <property type="entry name" value="Immunoglobulins"/>
    <property type="match status" value="1"/>
</dbReference>
<reference evidence="3 4" key="1">
    <citation type="submission" date="2020-08" db="EMBL/GenBank/DDBJ databases">
        <title>Sequencing the genomes of 1000 actinobacteria strains.</title>
        <authorList>
            <person name="Klenk H.-P."/>
        </authorList>
    </citation>
    <scope>NUCLEOTIDE SEQUENCE [LARGE SCALE GENOMIC DNA]</scope>
    <source>
        <strain evidence="3 4">DSM 41654</strain>
    </source>
</reference>
<dbReference type="AlphaFoldDB" id="A0A7W7W003"/>
<dbReference type="InterPro" id="IPR014756">
    <property type="entry name" value="Ig_E-set"/>
</dbReference>
<feature type="signal peptide" evidence="1">
    <location>
        <begin position="1"/>
        <end position="21"/>
    </location>
</feature>
<name>A0A7W7W003_KITKI</name>
<feature type="chain" id="PRO_5038844867" description="IPT/TIG domain-containing protein" evidence="1">
    <location>
        <begin position="22"/>
        <end position="267"/>
    </location>
</feature>
<dbReference type="RefSeq" id="WP_184946172.1">
    <property type="nucleotide sequence ID" value="NZ_JACHJV010000003.1"/>
</dbReference>
<comment type="caution">
    <text evidence="3">The sequence shown here is derived from an EMBL/GenBank/DDBJ whole genome shotgun (WGS) entry which is preliminary data.</text>
</comment>
<evidence type="ECO:0000313" key="4">
    <source>
        <dbReference type="Proteomes" id="UP000540506"/>
    </source>
</evidence>
<proteinExistence type="predicted"/>
<keyword evidence="4" id="KW-1185">Reference proteome</keyword>
<gene>
    <name evidence="3" type="ORF">FHR34_007760</name>
</gene>
<keyword evidence="1" id="KW-0732">Signal</keyword>
<sequence>MKIARTLACSLLVLASAVATALPAAAAAPAGQDEAVLLGVEGMVPGSTSLVNVAWSPGGAADTNGPTQITLDVPAGFKVLSTQLDYSWPVDHTWSTAISPDGRHLTATYVGAGDQGLLTFMEVYVSTPTTVPLGVFTAAVSHRNDTNLANNVASETTTHVQLTPVIPPAPKVKRVDGFFGPGVGGTPVTITGEHLRDAMVLFGDTPAASASCTDTKCTATTPSGLGVVPVSVVTPGGTVNDAGLFGYYGPPPAAPAPVFGASTSPAA</sequence>